<comment type="caution">
    <text evidence="1">The sequence shown here is derived from an EMBL/GenBank/DDBJ whole genome shotgun (WGS) entry which is preliminary data.</text>
</comment>
<dbReference type="InterPro" id="IPR046184">
    <property type="entry name" value="DUF6212"/>
</dbReference>
<name>A0A919AQF0_9PROT</name>
<gene>
    <name evidence="1" type="ORF">GCM10017044_11280</name>
</gene>
<dbReference type="Proteomes" id="UP000630923">
    <property type="component" value="Unassembled WGS sequence"/>
</dbReference>
<evidence type="ECO:0000313" key="1">
    <source>
        <dbReference type="EMBL" id="GHF18500.1"/>
    </source>
</evidence>
<dbReference type="EMBL" id="BNCI01000001">
    <property type="protein sequence ID" value="GHF18500.1"/>
    <property type="molecule type" value="Genomic_DNA"/>
</dbReference>
<accession>A0A919AQF0</accession>
<dbReference type="Pfam" id="PF19717">
    <property type="entry name" value="DUF6212"/>
    <property type="match status" value="2"/>
</dbReference>
<evidence type="ECO:0000313" key="2">
    <source>
        <dbReference type="Proteomes" id="UP000630923"/>
    </source>
</evidence>
<proteinExistence type="predicted"/>
<dbReference type="RefSeq" id="WP_191250682.1">
    <property type="nucleotide sequence ID" value="NZ_BNCI01000001.1"/>
</dbReference>
<protein>
    <submittedName>
        <fullName evidence="1">Uncharacterized protein</fullName>
    </submittedName>
</protein>
<keyword evidence="2" id="KW-1185">Reference proteome</keyword>
<reference evidence="1" key="2">
    <citation type="submission" date="2020-09" db="EMBL/GenBank/DDBJ databases">
        <authorList>
            <person name="Sun Q."/>
            <person name="Kim S."/>
        </authorList>
    </citation>
    <scope>NUCLEOTIDE SEQUENCE</scope>
    <source>
        <strain evidence="1">KCTC 42590</strain>
    </source>
</reference>
<reference evidence="1" key="1">
    <citation type="journal article" date="2014" name="Int. J. Syst. Evol. Microbiol.">
        <title>Complete genome sequence of Corynebacterium casei LMG S-19264T (=DSM 44701T), isolated from a smear-ripened cheese.</title>
        <authorList>
            <consortium name="US DOE Joint Genome Institute (JGI-PGF)"/>
            <person name="Walter F."/>
            <person name="Albersmeier A."/>
            <person name="Kalinowski J."/>
            <person name="Ruckert C."/>
        </authorList>
    </citation>
    <scope>NUCLEOTIDE SEQUENCE</scope>
    <source>
        <strain evidence="1">KCTC 42590</strain>
    </source>
</reference>
<organism evidence="1 2">
    <name type="scientific">Kordiimonas sediminis</name>
    <dbReference type="NCBI Taxonomy" id="1735581"/>
    <lineage>
        <taxon>Bacteria</taxon>
        <taxon>Pseudomonadati</taxon>
        <taxon>Pseudomonadota</taxon>
        <taxon>Alphaproteobacteria</taxon>
        <taxon>Kordiimonadales</taxon>
        <taxon>Kordiimonadaceae</taxon>
        <taxon>Kordiimonas</taxon>
    </lineage>
</organism>
<dbReference type="AlphaFoldDB" id="A0A919AQF0"/>
<sequence length="703" mass="75180">MTGVRVSRQASSALFSSAGFIVGDKASVRQLDKAGTIPFDIFLITPEGVIVTTDAPKQAVDDAIELTVLPVGLRGVLLGWRSQKLADAFGSLIAKTKPHMPPKVHVFKGRPGAAAVMGQLMNIVTAVHQDTVQQLAAREEEVAGLRESKQSLLLGVERARRMMAALGCDSRRIVATIPHSADTAGPGGDLDCSALSQILPVDSVGITVVSLYVADRKVTASGVLRCSLVSCQSGTVVATTAKEFSDLKAGWTDFTFPYVHDDYLGDAELRLAWEQTSDGDAPLVALSDILPDRFGGVDGTARSLALKIAKGLIDPAHYAGQPKEQHAVSGFSLAGTITGFSDIGDHAALIEKAGFDPVSVSDDWIETRAVKGCVTGVVTDTCVPIGAQSVSVQVSINHAKIGLVDYLFALLPMDVYRNGAPSDWQSELFAVRDTDGITATGIRYCVRTLHSKDAPLWMTLNAGGATTQPCVPVMMVRPIGDGMDYGRCRWQKLVWDMPVEDDSFRLFGGMTGLNEDGRPSLQVSSIRFPEVSSQISFLYGREKLDNYISKLGFSPVMVNDELGYLQTHPIQNDISAAFIPYCVPGGTTKVSASARTAHPAAPASHYMVMVVKDTTADVGELVRQIAFGDAAENCGETDSASWVIEEIPAAVDKELSLTLDKPLVRTGHVVLAVVNTKGDTSFGWCRWYGLQMVLDKSQMTAGE</sequence>